<keyword evidence="2" id="KW-1185">Reference proteome</keyword>
<sequence>MDPSHLESASLFYKSWGPHSVDCFANYYNHKLPKYFRGFGTRTLRSLRGENCLVVPPVGIVPRVLHYLKYQQAVGTLVVPLWPSAHFWPLITHNYSSYLVAHIIHISNEVILSSNSWRGFQQFSSINVNEVLEVMLKSRADTTKKAYVPVIRNLDRNPLDSEFCRNIIESAKRTPEITARYEKEAYYHRHHKSILHIHDKKDANLKNLRIAALGSLAFAGCFRYDELCNIVPKHIEFHSDYIRIFVPRSWVERVECLHKHILPFLYLA</sequence>
<accession>A0ABN8RM93</accession>
<protein>
    <submittedName>
        <fullName evidence="1">Uncharacterized protein</fullName>
    </submittedName>
</protein>
<dbReference type="InterPro" id="IPR013762">
    <property type="entry name" value="Integrase-like_cat_sf"/>
</dbReference>
<reference evidence="1 2" key="1">
    <citation type="submission" date="2022-05" db="EMBL/GenBank/DDBJ databases">
        <authorList>
            <consortium name="Genoscope - CEA"/>
            <person name="William W."/>
        </authorList>
    </citation>
    <scope>NUCLEOTIDE SEQUENCE [LARGE SCALE GENOMIC DNA]</scope>
</reference>
<evidence type="ECO:0000313" key="2">
    <source>
        <dbReference type="Proteomes" id="UP001159405"/>
    </source>
</evidence>
<gene>
    <name evidence="1" type="ORF">PLOB_00022707</name>
</gene>
<proteinExistence type="predicted"/>
<dbReference type="Gene3D" id="1.10.443.10">
    <property type="entry name" value="Intergrase catalytic core"/>
    <property type="match status" value="1"/>
</dbReference>
<dbReference type="Proteomes" id="UP001159405">
    <property type="component" value="Unassembled WGS sequence"/>
</dbReference>
<organism evidence="1 2">
    <name type="scientific">Porites lobata</name>
    <dbReference type="NCBI Taxonomy" id="104759"/>
    <lineage>
        <taxon>Eukaryota</taxon>
        <taxon>Metazoa</taxon>
        <taxon>Cnidaria</taxon>
        <taxon>Anthozoa</taxon>
        <taxon>Hexacorallia</taxon>
        <taxon>Scleractinia</taxon>
        <taxon>Fungiina</taxon>
        <taxon>Poritidae</taxon>
        <taxon>Porites</taxon>
    </lineage>
</organism>
<dbReference type="EMBL" id="CALNXK010000269">
    <property type="protein sequence ID" value="CAH3180118.1"/>
    <property type="molecule type" value="Genomic_DNA"/>
</dbReference>
<evidence type="ECO:0000313" key="1">
    <source>
        <dbReference type="EMBL" id="CAH3180118.1"/>
    </source>
</evidence>
<comment type="caution">
    <text evidence="1">The sequence shown here is derived from an EMBL/GenBank/DDBJ whole genome shotgun (WGS) entry which is preliminary data.</text>
</comment>
<name>A0ABN8RM93_9CNID</name>